<proteinExistence type="predicted"/>
<sequence length="180" mass="19671">MALPHRPRSRNGAGLPAVTPERIVDAAIRLTGRVGLENWTLRQLAAEIEASPAVVYHHVGDREAVVAQVIERVTSRIPTPPESLPWREWFATMLDNHRQVLRAYPGIAYRLARSGPAAATGQLGVSLLAEAGFGTESVIAHTVLMTTACQYIALADDDIFTYGIQRCLDGLEHRLADLAR</sequence>
<feature type="domain" description="HTH tetR-type" evidence="5">
    <location>
        <begin position="17"/>
        <end position="77"/>
    </location>
</feature>
<keyword evidence="3" id="KW-0804">Transcription</keyword>
<dbReference type="Pfam" id="PF00440">
    <property type="entry name" value="TetR_N"/>
    <property type="match status" value="1"/>
</dbReference>
<evidence type="ECO:0000256" key="3">
    <source>
        <dbReference type="ARBA" id="ARBA00023163"/>
    </source>
</evidence>
<dbReference type="InterPro" id="IPR009057">
    <property type="entry name" value="Homeodomain-like_sf"/>
</dbReference>
<protein>
    <submittedName>
        <fullName evidence="6">TetR family transcriptional regulator</fullName>
    </submittedName>
</protein>
<feature type="DNA-binding region" description="H-T-H motif" evidence="4">
    <location>
        <begin position="40"/>
        <end position="59"/>
    </location>
</feature>
<dbReference type="PANTHER" id="PTHR30055">
    <property type="entry name" value="HTH-TYPE TRANSCRIPTIONAL REGULATOR RUTR"/>
    <property type="match status" value="1"/>
</dbReference>
<gene>
    <name evidence="6" type="ORF">EV192_110157</name>
</gene>
<keyword evidence="1" id="KW-0805">Transcription regulation</keyword>
<dbReference type="InterPro" id="IPR050109">
    <property type="entry name" value="HTH-type_TetR-like_transc_reg"/>
</dbReference>
<dbReference type="Gene3D" id="1.10.357.10">
    <property type="entry name" value="Tetracycline Repressor, domain 2"/>
    <property type="match status" value="1"/>
</dbReference>
<reference evidence="6 7" key="1">
    <citation type="submission" date="2019-03" db="EMBL/GenBank/DDBJ databases">
        <title>Genomic Encyclopedia of Type Strains, Phase IV (KMG-IV): sequencing the most valuable type-strain genomes for metagenomic binning, comparative biology and taxonomic classification.</title>
        <authorList>
            <person name="Goeker M."/>
        </authorList>
    </citation>
    <scope>NUCLEOTIDE SEQUENCE [LARGE SCALE GENOMIC DNA]</scope>
    <source>
        <strain evidence="6 7">DSM 45934</strain>
    </source>
</reference>
<evidence type="ECO:0000313" key="6">
    <source>
        <dbReference type="EMBL" id="TCO53568.1"/>
    </source>
</evidence>
<dbReference type="SUPFAM" id="SSF48498">
    <property type="entry name" value="Tetracyclin repressor-like, C-terminal domain"/>
    <property type="match status" value="1"/>
</dbReference>
<dbReference type="Proteomes" id="UP000295680">
    <property type="component" value="Unassembled WGS sequence"/>
</dbReference>
<keyword evidence="7" id="KW-1185">Reference proteome</keyword>
<dbReference type="GO" id="GO:0003700">
    <property type="term" value="F:DNA-binding transcription factor activity"/>
    <property type="evidence" value="ECO:0007669"/>
    <property type="project" value="TreeGrafter"/>
</dbReference>
<dbReference type="GO" id="GO:0000976">
    <property type="term" value="F:transcription cis-regulatory region binding"/>
    <property type="evidence" value="ECO:0007669"/>
    <property type="project" value="TreeGrafter"/>
</dbReference>
<comment type="caution">
    <text evidence="6">The sequence shown here is derived from an EMBL/GenBank/DDBJ whole genome shotgun (WGS) entry which is preliminary data.</text>
</comment>
<accession>A0A4R2JA96</accession>
<name>A0A4R2JA96_9PSEU</name>
<organism evidence="6 7">
    <name type="scientific">Actinocrispum wychmicini</name>
    <dbReference type="NCBI Taxonomy" id="1213861"/>
    <lineage>
        <taxon>Bacteria</taxon>
        <taxon>Bacillati</taxon>
        <taxon>Actinomycetota</taxon>
        <taxon>Actinomycetes</taxon>
        <taxon>Pseudonocardiales</taxon>
        <taxon>Pseudonocardiaceae</taxon>
        <taxon>Actinocrispum</taxon>
    </lineage>
</organism>
<dbReference type="EMBL" id="SLWS01000010">
    <property type="protein sequence ID" value="TCO53568.1"/>
    <property type="molecule type" value="Genomic_DNA"/>
</dbReference>
<evidence type="ECO:0000313" key="7">
    <source>
        <dbReference type="Proteomes" id="UP000295680"/>
    </source>
</evidence>
<dbReference type="PANTHER" id="PTHR30055:SF151">
    <property type="entry name" value="TRANSCRIPTIONAL REGULATORY PROTEIN"/>
    <property type="match status" value="1"/>
</dbReference>
<evidence type="ECO:0000256" key="2">
    <source>
        <dbReference type="ARBA" id="ARBA00023125"/>
    </source>
</evidence>
<evidence type="ECO:0000259" key="5">
    <source>
        <dbReference type="PROSITE" id="PS50977"/>
    </source>
</evidence>
<evidence type="ECO:0000256" key="4">
    <source>
        <dbReference type="PROSITE-ProRule" id="PRU00335"/>
    </source>
</evidence>
<dbReference type="PROSITE" id="PS50977">
    <property type="entry name" value="HTH_TETR_2"/>
    <property type="match status" value="1"/>
</dbReference>
<dbReference type="InterPro" id="IPR001647">
    <property type="entry name" value="HTH_TetR"/>
</dbReference>
<dbReference type="InterPro" id="IPR036271">
    <property type="entry name" value="Tet_transcr_reg_TetR-rel_C_sf"/>
</dbReference>
<evidence type="ECO:0000256" key="1">
    <source>
        <dbReference type="ARBA" id="ARBA00023015"/>
    </source>
</evidence>
<keyword evidence="2 4" id="KW-0238">DNA-binding</keyword>
<dbReference type="SUPFAM" id="SSF46689">
    <property type="entry name" value="Homeodomain-like"/>
    <property type="match status" value="1"/>
</dbReference>
<dbReference type="AlphaFoldDB" id="A0A4R2JA96"/>